<comment type="caution">
    <text evidence="2">The sequence shown here is derived from an EMBL/GenBank/DDBJ whole genome shotgun (WGS) entry which is preliminary data.</text>
</comment>
<reference evidence="2 3" key="1">
    <citation type="journal article" date="2021" name="Elife">
        <title>Chloroplast acquisition without the gene transfer in kleptoplastic sea slugs, Plakobranchus ocellatus.</title>
        <authorList>
            <person name="Maeda T."/>
            <person name="Takahashi S."/>
            <person name="Yoshida T."/>
            <person name="Shimamura S."/>
            <person name="Takaki Y."/>
            <person name="Nagai Y."/>
            <person name="Toyoda A."/>
            <person name="Suzuki Y."/>
            <person name="Arimoto A."/>
            <person name="Ishii H."/>
            <person name="Satoh N."/>
            <person name="Nishiyama T."/>
            <person name="Hasebe M."/>
            <person name="Maruyama T."/>
            <person name="Minagawa J."/>
            <person name="Obokata J."/>
            <person name="Shigenobu S."/>
        </authorList>
    </citation>
    <scope>NUCLEOTIDE SEQUENCE [LARGE SCALE GENOMIC DNA]</scope>
</reference>
<accession>A0AAV3YTI3</accession>
<evidence type="ECO:0000313" key="3">
    <source>
        <dbReference type="Proteomes" id="UP000735302"/>
    </source>
</evidence>
<dbReference type="EMBL" id="BLXT01001517">
    <property type="protein sequence ID" value="GFN86383.1"/>
    <property type="molecule type" value="Genomic_DNA"/>
</dbReference>
<feature type="transmembrane region" description="Helical" evidence="1">
    <location>
        <begin position="7"/>
        <end position="24"/>
    </location>
</feature>
<proteinExistence type="predicted"/>
<dbReference type="Proteomes" id="UP000735302">
    <property type="component" value="Unassembled WGS sequence"/>
</dbReference>
<keyword evidence="1" id="KW-0472">Membrane</keyword>
<keyword evidence="3" id="KW-1185">Reference proteome</keyword>
<sequence length="536" mass="61453">MRRFFKFILLVTCLTAVVTFMWILNLNQLLFTHNFGAELVKRVDIQLFSERNPSTTSCPDILSGMTRGRWKTRDLTTLEQDTIDSYLHEERGAYMIPHTYQRRDGLCGNVTYDGAPLYNHMWFKAICDPKGATPCCQLNKCIPASVEDCQCPSCFDERQAVHAEYAKWVPEDARCAVPEFSAEDACDILQGATIEFVGDSFIRHMFAATVILLSGGKEYSSLTSNLPSHILQICRGFHQFTAIQCRQYLNETQTLCNDTVQMRYTQIFPSSEFLYLPSILKRVHKSSKALLVVGLGIHDDFNFDIVQKRFLLPFLNLRQHVFTHAKGLGQDNLILDLGKVVTNFSTLSNASLEYLMPRKRGQKLYNENVLPTLEKEKLLNLTSFWEILRRRPKDVYDMERQKRLAKGGNVNLTLVTTRNPRIPYMKDNSVIFQRFPRPDLDSQKLLPKVVWVGTHAPGLLKAPKFVRQTAQGVSNFNHEVQTLLRDWKIPYLDTFSFSSGAVSFDGTHYGWGVNMLKANMLINYIREGLVKSKLWS</sequence>
<evidence type="ECO:0000256" key="1">
    <source>
        <dbReference type="SAM" id="Phobius"/>
    </source>
</evidence>
<keyword evidence="1" id="KW-1133">Transmembrane helix</keyword>
<evidence type="ECO:0000313" key="2">
    <source>
        <dbReference type="EMBL" id="GFN86383.1"/>
    </source>
</evidence>
<organism evidence="2 3">
    <name type="scientific">Plakobranchus ocellatus</name>
    <dbReference type="NCBI Taxonomy" id="259542"/>
    <lineage>
        <taxon>Eukaryota</taxon>
        <taxon>Metazoa</taxon>
        <taxon>Spiralia</taxon>
        <taxon>Lophotrochozoa</taxon>
        <taxon>Mollusca</taxon>
        <taxon>Gastropoda</taxon>
        <taxon>Heterobranchia</taxon>
        <taxon>Euthyneura</taxon>
        <taxon>Panpulmonata</taxon>
        <taxon>Sacoglossa</taxon>
        <taxon>Placobranchoidea</taxon>
        <taxon>Plakobranchidae</taxon>
        <taxon>Plakobranchus</taxon>
    </lineage>
</organism>
<dbReference type="AlphaFoldDB" id="A0AAV3YTI3"/>
<gene>
    <name evidence="2" type="ORF">PoB_001288900</name>
</gene>
<name>A0AAV3YTI3_9GAST</name>
<protein>
    <submittedName>
        <fullName evidence="2">Uncharacterized protein</fullName>
    </submittedName>
</protein>
<keyword evidence="1" id="KW-0812">Transmembrane</keyword>